<organism evidence="1 2">
    <name type="scientific">Dorea acetigenes</name>
    <dbReference type="NCBI Taxonomy" id="2981787"/>
    <lineage>
        <taxon>Bacteria</taxon>
        <taxon>Bacillati</taxon>
        <taxon>Bacillota</taxon>
        <taxon>Clostridia</taxon>
        <taxon>Lachnospirales</taxon>
        <taxon>Lachnospiraceae</taxon>
        <taxon>Dorea</taxon>
    </lineage>
</organism>
<reference evidence="1 2" key="1">
    <citation type="journal article" date="2021" name="ISME Commun">
        <title>Automated analysis of genomic sequences facilitates high-throughput and comprehensive description of bacteria.</title>
        <authorList>
            <person name="Hitch T.C.A."/>
        </authorList>
    </citation>
    <scope>NUCLEOTIDE SEQUENCE [LARGE SCALE GENOMIC DNA]</scope>
    <source>
        <strain evidence="1 2">Sanger_03</strain>
    </source>
</reference>
<comment type="caution">
    <text evidence="1">The sequence shown here is derived from an EMBL/GenBank/DDBJ whole genome shotgun (WGS) entry which is preliminary data.</text>
</comment>
<dbReference type="EMBL" id="JAOQJU010000032">
    <property type="protein sequence ID" value="MCU6688004.1"/>
    <property type="molecule type" value="Genomic_DNA"/>
</dbReference>
<gene>
    <name evidence="1" type="ORF">OCV99_15990</name>
</gene>
<protein>
    <submittedName>
        <fullName evidence="1">Uncharacterized protein</fullName>
    </submittedName>
</protein>
<evidence type="ECO:0000313" key="2">
    <source>
        <dbReference type="Proteomes" id="UP001652431"/>
    </source>
</evidence>
<proteinExistence type="predicted"/>
<dbReference type="Proteomes" id="UP001652431">
    <property type="component" value="Unassembled WGS sequence"/>
</dbReference>
<evidence type="ECO:0000313" key="1">
    <source>
        <dbReference type="EMBL" id="MCU6688004.1"/>
    </source>
</evidence>
<accession>A0ABT2RRF7</accession>
<sequence>MDNGFEALYNERRNAISSWQGYHYQGMVALLRFLEELVKKFQYAGHSVEADTLKMKIEWIEDFILFENNEIKEIYQVKKTLTDENRKEVLNNFIIQFKLFDKEAKWVLAYDETKLGDLSLTRDEFDQCYKVHIKEKWLKQIALLESHYREEDYWKKNLNLNNKYSSCKEVRAYLRKRLEKDDQKYTTKVERESICKNYLQPLKDKLTYKDTDFEKFKNCFEFQKITNQGLDDRCKIEINSLFSYVTERNTLLTEQDILNNLYADIYQKMMSLESKKKQENFEYKFADISKVFLDEENAISFWMATLYREREKLLEDIDDTICSKCNDKGKKCSYCILATIKKWDMRKIIDNINLEYALFSPGKADESLKNKISDIKHDLIIDIMEYFKHQINLESNDILALSHQYALSALTGGTNRRDENNLKGILNNYWEHSKIYRDYKGILTQKYNYCLSEKDLSILKVGIDEEEKRLPTFNEIRKTVFIDYEEVEI</sequence>
<keyword evidence="2" id="KW-1185">Reference proteome</keyword>
<name>A0ABT2RRF7_9FIRM</name>
<dbReference type="RefSeq" id="WP_158371808.1">
    <property type="nucleotide sequence ID" value="NZ_JAOQJU010000032.1"/>
</dbReference>